<dbReference type="Proteomes" id="UP000007800">
    <property type="component" value="Unassembled WGS sequence"/>
</dbReference>
<evidence type="ECO:0000256" key="1">
    <source>
        <dbReference type="SAM" id="MobiDB-lite"/>
    </source>
</evidence>
<feature type="region of interest" description="Disordered" evidence="1">
    <location>
        <begin position="159"/>
        <end position="217"/>
    </location>
</feature>
<feature type="region of interest" description="Disordered" evidence="1">
    <location>
        <begin position="311"/>
        <end position="385"/>
    </location>
</feature>
<dbReference type="GeneID" id="9049195"/>
<evidence type="ECO:0000313" key="3">
    <source>
        <dbReference type="Proteomes" id="UP000007800"/>
    </source>
</evidence>
<feature type="compositionally biased region" description="Basic and acidic residues" evidence="1">
    <location>
        <begin position="97"/>
        <end position="108"/>
    </location>
</feature>
<proteinExistence type="predicted"/>
<organism evidence="3">
    <name type="scientific">Perkinsus marinus (strain ATCC 50983 / TXsc)</name>
    <dbReference type="NCBI Taxonomy" id="423536"/>
    <lineage>
        <taxon>Eukaryota</taxon>
        <taxon>Sar</taxon>
        <taxon>Alveolata</taxon>
        <taxon>Perkinsozoa</taxon>
        <taxon>Perkinsea</taxon>
        <taxon>Perkinsida</taxon>
        <taxon>Perkinsidae</taxon>
        <taxon>Perkinsus</taxon>
    </lineage>
</organism>
<feature type="region of interest" description="Disordered" evidence="1">
    <location>
        <begin position="90"/>
        <end position="109"/>
    </location>
</feature>
<dbReference type="InParanoid" id="C5KB63"/>
<dbReference type="AlphaFoldDB" id="C5KB63"/>
<dbReference type="RefSeq" id="XP_002786593.1">
    <property type="nucleotide sequence ID" value="XM_002786547.1"/>
</dbReference>
<feature type="region of interest" description="Disordered" evidence="1">
    <location>
        <begin position="1"/>
        <end position="28"/>
    </location>
</feature>
<dbReference type="OrthoDB" id="10556518at2759"/>
<feature type="compositionally biased region" description="Polar residues" evidence="1">
    <location>
        <begin position="159"/>
        <end position="173"/>
    </location>
</feature>
<reference evidence="2 3" key="1">
    <citation type="submission" date="2008-07" db="EMBL/GenBank/DDBJ databases">
        <authorList>
            <person name="El-Sayed N."/>
            <person name="Caler E."/>
            <person name="Inman J."/>
            <person name="Amedeo P."/>
            <person name="Hass B."/>
            <person name="Wortman J."/>
        </authorList>
    </citation>
    <scope>NUCLEOTIDE SEQUENCE [LARGE SCALE GENOMIC DNA]</scope>
    <source>
        <strain evidence="3">ATCC 50983 / TXsc</strain>
    </source>
</reference>
<dbReference type="OMA" id="ATMEPPW"/>
<gene>
    <name evidence="2" type="ORF">Pmar_PMAR005300</name>
</gene>
<protein>
    <submittedName>
        <fullName evidence="2">Uncharacterized protein</fullName>
    </submittedName>
</protein>
<feature type="compositionally biased region" description="Gly residues" evidence="1">
    <location>
        <begin position="332"/>
        <end position="344"/>
    </location>
</feature>
<name>C5KB63_PERM5</name>
<feature type="compositionally biased region" description="Pro residues" evidence="1">
    <location>
        <begin position="346"/>
        <end position="368"/>
    </location>
</feature>
<dbReference type="EMBL" id="GG671811">
    <property type="protein sequence ID" value="EER18389.1"/>
    <property type="molecule type" value="Genomic_DNA"/>
</dbReference>
<accession>C5KB63</accession>
<keyword evidence="3" id="KW-1185">Reference proteome</keyword>
<feature type="compositionally biased region" description="Low complexity" evidence="1">
    <location>
        <begin position="199"/>
        <end position="208"/>
    </location>
</feature>
<sequence>MATMEPPWKRLKAAPKPPAPSQPAAPVRPRVNIKPVIDLVQETVEWPVQPVPEVVIEPCCRHYRDLTRSTEKVNLTLSRRGATEVVGEAVVESPAEPVKEDPDSKDPEAVSTILCTLRGYRDPRSITRTEDGSSGVVAVAEEFRGTYGHIRDRKASSTVILGDSNTEQQAAQTSSVSESDSSRDATVTPKGDGEERSVESPSPVRSPSQIPSPPWMRAAQAAAASMAWFGKGKGMPFMGPAAFARMAAMNRMRAAQAYQDPSSQQRDMLARESSEEIARQHSAIPNTQSAVPMDPRHAVPQGMVPGLQYQPPRPVAQTPECLVPSMPLPPYQGGGGQFQSGGGLPPSEPPRPPPTGIQQQPPMPPWPPRGVQYGQPPRGTGGMYR</sequence>
<evidence type="ECO:0000313" key="2">
    <source>
        <dbReference type="EMBL" id="EER18389.1"/>
    </source>
</evidence>